<dbReference type="OrthoDB" id="2380202at2759"/>
<proteinExistence type="predicted"/>
<name>A0A397U3V1_9GLOM</name>
<accession>A0A397U3V1</accession>
<organism evidence="2 3">
    <name type="scientific">Gigaspora rosea</name>
    <dbReference type="NCBI Taxonomy" id="44941"/>
    <lineage>
        <taxon>Eukaryota</taxon>
        <taxon>Fungi</taxon>
        <taxon>Fungi incertae sedis</taxon>
        <taxon>Mucoromycota</taxon>
        <taxon>Glomeromycotina</taxon>
        <taxon>Glomeromycetes</taxon>
        <taxon>Diversisporales</taxon>
        <taxon>Gigasporaceae</taxon>
        <taxon>Gigaspora</taxon>
    </lineage>
</organism>
<evidence type="ECO:0000313" key="3">
    <source>
        <dbReference type="Proteomes" id="UP000266673"/>
    </source>
</evidence>
<feature type="region of interest" description="Disordered" evidence="1">
    <location>
        <begin position="130"/>
        <end position="182"/>
    </location>
</feature>
<comment type="caution">
    <text evidence="2">The sequence shown here is derived from an EMBL/GenBank/DDBJ whole genome shotgun (WGS) entry which is preliminary data.</text>
</comment>
<dbReference type="EMBL" id="QKWP01002087">
    <property type="protein sequence ID" value="RIB04922.1"/>
    <property type="molecule type" value="Genomic_DNA"/>
</dbReference>
<evidence type="ECO:0000313" key="2">
    <source>
        <dbReference type="EMBL" id="RIB04922.1"/>
    </source>
</evidence>
<protein>
    <submittedName>
        <fullName evidence="2">Uncharacterized protein</fullName>
    </submittedName>
</protein>
<sequence length="285" mass="33212">MELLPNQEDDLENSSISWVEDERHPNSPNVYENENSKAVVDLNTLKQLLDRFELAEKELKRLIDEFTFPNIINKFEQFIISEMINPETTNEQIIEMRKIYHELKKNNQDQSKILDNLCDPSVLDFSMTENVSTQNEKQSDVDDNINNPKNKSCERKKRSEKLKIKNSSTNNRKRTIKKNPPGLIKIYPKSKKGCYETEKFDSKENIWNLSPSSNNDVLSFNSPNLQVTTSAIENLPQTFMNFGFSSENNYFLDTNHQNYVQQLFISDASTINISHCEDTLLYYTT</sequence>
<reference evidence="2 3" key="1">
    <citation type="submission" date="2018-06" db="EMBL/GenBank/DDBJ databases">
        <title>Comparative genomics reveals the genomic features of Rhizophagus irregularis, R. cerebriforme, R. diaphanum and Gigaspora rosea, and their symbiotic lifestyle signature.</title>
        <authorList>
            <person name="Morin E."/>
            <person name="San Clemente H."/>
            <person name="Chen E.C.H."/>
            <person name="De La Providencia I."/>
            <person name="Hainaut M."/>
            <person name="Kuo A."/>
            <person name="Kohler A."/>
            <person name="Murat C."/>
            <person name="Tang N."/>
            <person name="Roy S."/>
            <person name="Loubradou J."/>
            <person name="Henrissat B."/>
            <person name="Grigoriev I.V."/>
            <person name="Corradi N."/>
            <person name="Roux C."/>
            <person name="Martin F.M."/>
        </authorList>
    </citation>
    <scope>NUCLEOTIDE SEQUENCE [LARGE SCALE GENOMIC DNA]</scope>
    <source>
        <strain evidence="2 3">DAOM 194757</strain>
    </source>
</reference>
<evidence type="ECO:0000256" key="1">
    <source>
        <dbReference type="SAM" id="MobiDB-lite"/>
    </source>
</evidence>
<dbReference type="AlphaFoldDB" id="A0A397U3V1"/>
<dbReference type="Proteomes" id="UP000266673">
    <property type="component" value="Unassembled WGS sequence"/>
</dbReference>
<feature type="region of interest" description="Disordered" evidence="1">
    <location>
        <begin position="1"/>
        <end position="28"/>
    </location>
</feature>
<gene>
    <name evidence="2" type="ORF">C2G38_2119617</name>
</gene>
<keyword evidence="3" id="KW-1185">Reference proteome</keyword>